<dbReference type="Gene3D" id="1.25.40.20">
    <property type="entry name" value="Ankyrin repeat-containing domain"/>
    <property type="match status" value="1"/>
</dbReference>
<gene>
    <name evidence="5" type="ORF">CSAL01_07115</name>
</gene>
<dbReference type="InterPro" id="IPR021858">
    <property type="entry name" value="Fun_TF"/>
</dbReference>
<dbReference type="PANTHER" id="PTHR12496:SF0">
    <property type="entry name" value="METHYLTRANSFERASE DOMAIN-CONTAINING PROTEIN"/>
    <property type="match status" value="1"/>
</dbReference>
<dbReference type="InterPro" id="IPR029063">
    <property type="entry name" value="SAM-dependent_MTases_sf"/>
</dbReference>
<accession>A0A135V9N2</accession>
<keyword evidence="1" id="KW-0539">Nucleus</keyword>
<evidence type="ECO:0000256" key="2">
    <source>
        <dbReference type="PROSITE-ProRule" id="PRU00023"/>
    </source>
</evidence>
<dbReference type="Proteomes" id="UP000070121">
    <property type="component" value="Unassembled WGS sequence"/>
</dbReference>
<proteinExistence type="predicted"/>
<dbReference type="SMART" id="SM00066">
    <property type="entry name" value="GAL4"/>
    <property type="match status" value="1"/>
</dbReference>
<organism evidence="5 6">
    <name type="scientific">Colletotrichum salicis</name>
    <dbReference type="NCBI Taxonomy" id="1209931"/>
    <lineage>
        <taxon>Eukaryota</taxon>
        <taxon>Fungi</taxon>
        <taxon>Dikarya</taxon>
        <taxon>Ascomycota</taxon>
        <taxon>Pezizomycotina</taxon>
        <taxon>Sordariomycetes</taxon>
        <taxon>Hypocreomycetidae</taxon>
        <taxon>Glomerellales</taxon>
        <taxon>Glomerellaceae</taxon>
        <taxon>Colletotrichum</taxon>
        <taxon>Colletotrichum acutatum species complex</taxon>
    </lineage>
</organism>
<dbReference type="SUPFAM" id="SSF48403">
    <property type="entry name" value="Ankyrin repeat"/>
    <property type="match status" value="1"/>
</dbReference>
<evidence type="ECO:0000256" key="1">
    <source>
        <dbReference type="ARBA" id="ARBA00023242"/>
    </source>
</evidence>
<dbReference type="PROSITE" id="PS50048">
    <property type="entry name" value="ZN2_CY6_FUNGAL_2"/>
    <property type="match status" value="1"/>
</dbReference>
<feature type="domain" description="Zn(2)-C6 fungal-type" evidence="4">
    <location>
        <begin position="8"/>
        <end position="38"/>
    </location>
</feature>
<dbReference type="InterPro" id="IPR025714">
    <property type="entry name" value="Methyltranfer_dom"/>
</dbReference>
<evidence type="ECO:0000313" key="6">
    <source>
        <dbReference type="Proteomes" id="UP000070121"/>
    </source>
</evidence>
<dbReference type="Gene3D" id="4.10.240.10">
    <property type="entry name" value="Zn(2)-C6 fungal-type DNA-binding domain"/>
    <property type="match status" value="1"/>
</dbReference>
<protein>
    <recommendedName>
        <fullName evidence="4">Zn(2)-C6 fungal-type domain-containing protein</fullName>
    </recommendedName>
</protein>
<comment type="caution">
    <text evidence="5">The sequence shown here is derived from an EMBL/GenBank/DDBJ whole genome shotgun (WGS) entry which is preliminary data.</text>
</comment>
<evidence type="ECO:0000256" key="3">
    <source>
        <dbReference type="SAM" id="MobiDB-lite"/>
    </source>
</evidence>
<dbReference type="Pfam" id="PF00172">
    <property type="entry name" value="Zn_clus"/>
    <property type="match status" value="1"/>
</dbReference>
<dbReference type="InterPro" id="IPR052220">
    <property type="entry name" value="METTL25"/>
</dbReference>
<dbReference type="InterPro" id="IPR041411">
    <property type="entry name" value="Ldi"/>
</dbReference>
<dbReference type="InterPro" id="IPR002110">
    <property type="entry name" value="Ankyrin_rpt"/>
</dbReference>
<sequence>MRQTLRRSCAACAKSKHSCDLRTPRCSRCIKRKVLCAYANEPLTAAPVASGSAPGGSATSSPGPPLNGSGALTNYRLGSLDPFDSYPQTRLPREQVQRLIHSFLHKIAFEYYPLDLNATSNPFLVSWWPLALGDPVLFHVSLQTACLDEELLAQKGFQSSEILMADSVALLRRKVQDDSMAIQDGTMNSVITLAAIEFGKGNIQVSEMHVDGVKRLVNMRGGINSVRQTSPLTARMVSWVSMIVSGLPQFDTQSDAGIGDGVSTPPEWQIDPTALDSNLSHLGDIEIENEVKNVLIRLRNHLIIVQRLLERGTGVDAPGGTYGSALQAAVFMNTDSETLELESLLLIKGAEVNMQGGIYGTALQAACAGGEMKAVQFLLDHGAELNILAGEYGTALQAACGRITHDEKACDLVHLLISRGADVHVQGGRFGSTWHARATTGDWGSLPNDVLKLLLDHGVDVNDSRGLFHGTALQATLELFKKDYSIVSRIRFLLENGTGVNLGAGRYGFPLQSALLFDDDEFEKPGSITFTWGPIFWGFGPEVYRYDNRSLEAVILGEMERNNWVGVCCEPNSVFVVCNQFPLIALRYNDVRDGRGTMTQIVEKYKAAIVEKGLVRSDGLHAEWLYLKQDRVEMPKGVTSVAWANAFINAWNSDFVYASYEKEALGFIAETQEGSRLPFPFTAPYLGYVVQWISELGKEKELRDLVDYADSCLQPTWENGGLFYARNNNRANENGEWIHMDPFTGNAALGYARLNVKDGQKIMWEKPWTRETLVSKPWVDGISLEQNVDCLRALWDEEEKALILTLKTWDGKAQVVKPTIRSLRAGVWAVYKNGELVGHKEVEEGQYNTNKTTQISQNMITLPRSYDDVDKYADDLVEFIETPLVRQITGDIHVNDSLIYNAWDALPADWTSWWASIPDHRIAQQDLIDSIEELDPSSPSNGKANDDKRHLPLPDRPESLSKWLKSVQSLALPRDQRPGTTNNLPEILTSRMKPKKIAEVSTAAEYIHSVCQTNNITHIIDMGSGQGYLSVALAYLFAELHVLAIDGSVSQIAASKACADSLRIPESRIQHMRRYIDGTPPLAREIAAWAGDEKCMLVGLHACGNLSEHMLRYFATVPFIVCLGAVGCCYNHIAPRSAACPDGFPISAKMREKNVTLSSTALMTGCQAPNNWERADPSKEESVYSKRRFFRALLEKIFHDKGIELDKEDRPVWGVRKGDMASFTTFARRAVACLGVDERKINDVDLATYEERYRGYEGKVAILWTLSVLCCKVVESVIALDRYLFLMENGGQNVDVVPIFDYKISPRNLMFVADKG</sequence>
<dbReference type="InterPro" id="IPR036770">
    <property type="entry name" value="Ankyrin_rpt-contain_sf"/>
</dbReference>
<dbReference type="PROSITE" id="PS00463">
    <property type="entry name" value="ZN2_CY6_FUNGAL_1"/>
    <property type="match status" value="1"/>
</dbReference>
<feature type="repeat" description="ANK" evidence="2">
    <location>
        <begin position="361"/>
        <end position="390"/>
    </location>
</feature>
<dbReference type="SUPFAM" id="SSF57701">
    <property type="entry name" value="Zn2/Cys6 DNA-binding domain"/>
    <property type="match status" value="1"/>
</dbReference>
<dbReference type="PROSITE" id="PS50088">
    <property type="entry name" value="ANK_REPEAT"/>
    <property type="match status" value="1"/>
</dbReference>
<dbReference type="STRING" id="1209931.A0A135V9N2"/>
<dbReference type="CDD" id="cd00067">
    <property type="entry name" value="GAL4"/>
    <property type="match status" value="1"/>
</dbReference>
<dbReference type="OrthoDB" id="10258156at2759"/>
<dbReference type="SUPFAM" id="SSF53335">
    <property type="entry name" value="S-adenosyl-L-methionine-dependent methyltransferases"/>
    <property type="match status" value="1"/>
</dbReference>
<dbReference type="Pfam" id="PF11951">
    <property type="entry name" value="Fungal_trans_2"/>
    <property type="match status" value="1"/>
</dbReference>
<feature type="region of interest" description="Disordered" evidence="3">
    <location>
        <begin position="932"/>
        <end position="957"/>
    </location>
</feature>
<dbReference type="SMART" id="SM00248">
    <property type="entry name" value="ANK"/>
    <property type="match status" value="2"/>
</dbReference>
<dbReference type="Pfam" id="PF12796">
    <property type="entry name" value="Ank_2"/>
    <property type="match status" value="1"/>
</dbReference>
<evidence type="ECO:0000259" key="4">
    <source>
        <dbReference type="PROSITE" id="PS50048"/>
    </source>
</evidence>
<dbReference type="Gene3D" id="3.40.50.150">
    <property type="entry name" value="Vaccinia Virus protein VP39"/>
    <property type="match status" value="1"/>
</dbReference>
<dbReference type="Pfam" id="PF13679">
    <property type="entry name" value="Methyltransf_32"/>
    <property type="match status" value="1"/>
</dbReference>
<dbReference type="Pfam" id="PF18566">
    <property type="entry name" value="Ldi"/>
    <property type="match status" value="1"/>
</dbReference>
<keyword evidence="6" id="KW-1185">Reference proteome</keyword>
<feature type="compositionally biased region" description="Basic and acidic residues" evidence="3">
    <location>
        <begin position="944"/>
        <end position="957"/>
    </location>
</feature>
<dbReference type="InterPro" id="IPR036864">
    <property type="entry name" value="Zn2-C6_fun-type_DNA-bd_sf"/>
</dbReference>
<keyword evidence="2" id="KW-0040">ANK repeat</keyword>
<evidence type="ECO:0000313" key="5">
    <source>
        <dbReference type="EMBL" id="KXH69373.1"/>
    </source>
</evidence>
<dbReference type="GO" id="GO:0000981">
    <property type="term" value="F:DNA-binding transcription factor activity, RNA polymerase II-specific"/>
    <property type="evidence" value="ECO:0007669"/>
    <property type="project" value="InterPro"/>
</dbReference>
<dbReference type="PANTHER" id="PTHR12496">
    <property type="entry name" value="CGI-41 METHYLTRANSFERASE"/>
    <property type="match status" value="1"/>
</dbReference>
<name>A0A135V9N2_9PEZI</name>
<dbReference type="GO" id="GO:0008270">
    <property type="term" value="F:zinc ion binding"/>
    <property type="evidence" value="ECO:0007669"/>
    <property type="project" value="InterPro"/>
</dbReference>
<dbReference type="InterPro" id="IPR001138">
    <property type="entry name" value="Zn2Cys6_DnaBD"/>
</dbReference>
<dbReference type="EMBL" id="JFFI01000109">
    <property type="protein sequence ID" value="KXH69373.1"/>
    <property type="molecule type" value="Genomic_DNA"/>
</dbReference>
<reference evidence="5 6" key="1">
    <citation type="submission" date="2014-02" db="EMBL/GenBank/DDBJ databases">
        <title>The genome sequence of Colletotrichum salicis CBS 607.94.</title>
        <authorList>
            <person name="Baroncelli R."/>
            <person name="Thon M.R."/>
        </authorList>
    </citation>
    <scope>NUCLEOTIDE SEQUENCE [LARGE SCALE GENOMIC DNA]</scope>
    <source>
        <strain evidence="5 6">CBS 607.94</strain>
    </source>
</reference>